<comment type="caution">
    <text evidence="16">The sequence shown here is derived from an EMBL/GenBank/DDBJ whole genome shotgun (WGS) entry which is preliminary data.</text>
</comment>
<dbReference type="PANTHER" id="PTHR30505">
    <property type="entry name" value="FRUCTOSE-LIKE PERMEASE"/>
    <property type="match status" value="1"/>
</dbReference>
<dbReference type="GO" id="GO:0090563">
    <property type="term" value="F:protein-phosphocysteine-sugar phosphotransferase activity"/>
    <property type="evidence" value="ECO:0007669"/>
    <property type="project" value="TreeGrafter"/>
</dbReference>
<gene>
    <name evidence="16" type="primary">fruABC</name>
    <name evidence="16" type="ORF">KGMB01110_08680</name>
</gene>
<keyword evidence="7" id="KW-0808">Transferase</keyword>
<reference evidence="17" key="1">
    <citation type="submission" date="2018-09" db="EMBL/GenBank/DDBJ databases">
        <title>Draft Genome Sequence of Mediterraneibacter sp. KCTC 15684.</title>
        <authorList>
            <person name="Kim J.S."/>
            <person name="Han K.I."/>
            <person name="Suh M.K."/>
            <person name="Lee K.C."/>
            <person name="Eom M.K."/>
            <person name="Lee J.H."/>
            <person name="Park S.H."/>
            <person name="Kang S.W."/>
            <person name="Park J.E."/>
            <person name="Oh B.S."/>
            <person name="Yu S.Y."/>
            <person name="Choi S.H."/>
            <person name="Lee D.H."/>
            <person name="Yoon H."/>
            <person name="Kim B."/>
            <person name="Yang S.J."/>
            <person name="Lee J.S."/>
        </authorList>
    </citation>
    <scope>NUCLEOTIDE SEQUENCE [LARGE SCALE GENOMIC DNA]</scope>
    <source>
        <strain evidence="17">KCTC 15684</strain>
    </source>
</reference>
<dbReference type="InterPro" id="IPR003353">
    <property type="entry name" value="PTS_IIB_fruc"/>
</dbReference>
<evidence type="ECO:0000256" key="3">
    <source>
        <dbReference type="ARBA" id="ARBA00022448"/>
    </source>
</evidence>
<feature type="transmembrane region" description="Helical" evidence="12">
    <location>
        <begin position="483"/>
        <end position="501"/>
    </location>
</feature>
<evidence type="ECO:0000256" key="7">
    <source>
        <dbReference type="ARBA" id="ARBA00022679"/>
    </source>
</evidence>
<dbReference type="Gene3D" id="3.40.930.10">
    <property type="entry name" value="Mannitol-specific EII, Chain A"/>
    <property type="match status" value="1"/>
</dbReference>
<accession>A0A391PIN8</accession>
<dbReference type="InterPro" id="IPR016152">
    <property type="entry name" value="PTrfase/Anion_transptr"/>
</dbReference>
<evidence type="ECO:0000256" key="5">
    <source>
        <dbReference type="ARBA" id="ARBA00022553"/>
    </source>
</evidence>
<keyword evidence="4" id="KW-1003">Cell membrane</keyword>
<keyword evidence="6" id="KW-0762">Sugar transport</keyword>
<dbReference type="NCBIfam" id="TIGR00829">
    <property type="entry name" value="FRU"/>
    <property type="match status" value="1"/>
</dbReference>
<dbReference type="InterPro" id="IPR050864">
    <property type="entry name" value="Bacterial_PTS_Sugar_Transport"/>
</dbReference>
<sequence>MKITDLLDKRSISLSGAPTSKSEALDQMVELMAKSGKIDDTEAYRKAVYAREEESTTGIGEGLAIPHGKCDAVNAPGLAAMVVKDGVDFDALDGAPVSLIFLIAAPNTEDNVHLDVLSKLSVLMMDEDFANSLRNAASPEEFMAIIDKADDEKAGIDERLAETSIPEDSANNSEVPSFKLLAVTGCPTGIAHTYMAAEGIEKAAKERGCAVKIETRGSGGAKNVLTAQEIADADCIIIAADTQVPMDRFDGKPLIECQVSDGISKAGELLDRAMNGDAPIYHAASGSSKESQTTKSGGGAGHQIYTQLMNGVSHMLPFVVGGGILIALAFLIDGLSVDMNSLAVADRANFGTITPIAAWFKTLGGVAFGFMLPILAGYIAMAIGDRPALVLGFAGGMIASGGKSGFLGALVAGFVAGYVILLLRKICDKLPEALEKIAPVLIYPVVGLLIMGLLMSFIVEPVMGGINTALNNALAGMGGSSKILLGMILGGMMSIDMGGPFNKAAYVFGTAAIAAGNYDIMAAVMIGGMTPPCAIALATILFKKKFTKTERESGPTNFIMGLAFITEGAIPYAAADPLHVLPSCIVGSGLAGALSMAFGCTLMAPHGGIFVFPVVGNALMYLVALVAGIAASTVLLGILKKDVE</sequence>
<evidence type="ECO:0000313" key="16">
    <source>
        <dbReference type="EMBL" id="GCA66432.1"/>
    </source>
</evidence>
<dbReference type="FunFam" id="3.40.930.10:FF:000009">
    <property type="entry name" value="PTS system, fructose specific IIABC component"/>
    <property type="match status" value="1"/>
</dbReference>
<dbReference type="GO" id="GO:0005351">
    <property type="term" value="F:carbohydrate:proton symporter activity"/>
    <property type="evidence" value="ECO:0007669"/>
    <property type="project" value="InterPro"/>
</dbReference>
<name>A0A391PIN8_9FIRM</name>
<dbReference type="PANTHER" id="PTHR30505:SF28">
    <property type="entry name" value="PTS SYSTEM 2-O-ALPHA-MANNOSYL-D-GLYCERATE-SPECIFIC EIIABC COMPONENT"/>
    <property type="match status" value="1"/>
</dbReference>
<feature type="transmembrane region" description="Helical" evidence="12">
    <location>
        <begin position="441"/>
        <end position="462"/>
    </location>
</feature>
<dbReference type="EMBL" id="BHGK01000001">
    <property type="protein sequence ID" value="GCA66432.1"/>
    <property type="molecule type" value="Genomic_DNA"/>
</dbReference>
<feature type="transmembrane region" description="Helical" evidence="12">
    <location>
        <begin position="554"/>
        <end position="574"/>
    </location>
</feature>
<dbReference type="GO" id="GO:0005886">
    <property type="term" value="C:plasma membrane"/>
    <property type="evidence" value="ECO:0007669"/>
    <property type="project" value="UniProtKB-SubCell"/>
</dbReference>
<evidence type="ECO:0000256" key="2">
    <source>
        <dbReference type="ARBA" id="ARBA00004496"/>
    </source>
</evidence>
<dbReference type="AlphaFoldDB" id="A0A391PIN8"/>
<keyword evidence="17" id="KW-1185">Reference proteome</keyword>
<keyword evidence="5" id="KW-0597">Phosphoprotein</keyword>
<evidence type="ECO:0000256" key="1">
    <source>
        <dbReference type="ARBA" id="ARBA00004429"/>
    </source>
</evidence>
<dbReference type="GO" id="GO:0005737">
    <property type="term" value="C:cytoplasm"/>
    <property type="evidence" value="ECO:0007669"/>
    <property type="project" value="UniProtKB-SubCell"/>
</dbReference>
<dbReference type="FunFam" id="3.40.50.2300:FF:000014">
    <property type="entry name" value="PTS system fructose-like transporter subunit IIB"/>
    <property type="match status" value="1"/>
</dbReference>
<dbReference type="Pfam" id="PF02378">
    <property type="entry name" value="PTS_EIIC"/>
    <property type="match status" value="1"/>
</dbReference>
<dbReference type="GO" id="GO:0022877">
    <property type="term" value="F:protein-N(PI)-phosphohistidine-fructose phosphotransferase system transporter activity"/>
    <property type="evidence" value="ECO:0007669"/>
    <property type="project" value="InterPro"/>
</dbReference>
<evidence type="ECO:0000256" key="6">
    <source>
        <dbReference type="ARBA" id="ARBA00022597"/>
    </source>
</evidence>
<dbReference type="InterPro" id="IPR006327">
    <property type="entry name" value="PTS_IIC_fruc"/>
</dbReference>
<dbReference type="InterPro" id="IPR036095">
    <property type="entry name" value="PTS_EIIB-like_sf"/>
</dbReference>
<feature type="transmembrane region" description="Helical" evidence="12">
    <location>
        <begin position="315"/>
        <end position="336"/>
    </location>
</feature>
<dbReference type="SUPFAM" id="SSF52794">
    <property type="entry name" value="PTS system IIB component-like"/>
    <property type="match status" value="1"/>
</dbReference>
<evidence type="ECO:0000256" key="10">
    <source>
        <dbReference type="ARBA" id="ARBA00022989"/>
    </source>
</evidence>
<dbReference type="Proteomes" id="UP000265643">
    <property type="component" value="Unassembled WGS sequence"/>
</dbReference>
<feature type="transmembrane region" description="Helical" evidence="12">
    <location>
        <begin position="356"/>
        <end position="381"/>
    </location>
</feature>
<proteinExistence type="predicted"/>
<evidence type="ECO:0000256" key="8">
    <source>
        <dbReference type="ARBA" id="ARBA00022683"/>
    </source>
</evidence>
<dbReference type="PROSITE" id="PS51094">
    <property type="entry name" value="PTS_EIIA_TYPE_2"/>
    <property type="match status" value="1"/>
</dbReference>
<dbReference type="InterPro" id="IPR002178">
    <property type="entry name" value="PTS_EIIA_type-2_dom"/>
</dbReference>
<dbReference type="InterPro" id="IPR013011">
    <property type="entry name" value="PTS_EIIB_2"/>
</dbReference>
<dbReference type="GO" id="GO:0009401">
    <property type="term" value="P:phosphoenolpyruvate-dependent sugar phosphotransferase system"/>
    <property type="evidence" value="ECO:0007669"/>
    <property type="project" value="UniProtKB-KW"/>
</dbReference>
<feature type="transmembrane region" description="Helical" evidence="12">
    <location>
        <begin position="521"/>
        <end position="542"/>
    </location>
</feature>
<dbReference type="PROSITE" id="PS51104">
    <property type="entry name" value="PTS_EIIC_TYPE_2"/>
    <property type="match status" value="1"/>
</dbReference>
<organism evidence="16 17">
    <name type="scientific">Mediterraneibacter butyricigenes</name>
    <dbReference type="NCBI Taxonomy" id="2316025"/>
    <lineage>
        <taxon>Bacteria</taxon>
        <taxon>Bacillati</taxon>
        <taxon>Bacillota</taxon>
        <taxon>Clostridia</taxon>
        <taxon>Lachnospirales</taxon>
        <taxon>Lachnospiraceae</taxon>
        <taxon>Mediterraneibacter</taxon>
    </lineage>
</organism>
<dbReference type="CDD" id="cd00211">
    <property type="entry name" value="PTS_IIA_fru"/>
    <property type="match status" value="1"/>
</dbReference>
<dbReference type="PROSITE" id="PS00372">
    <property type="entry name" value="PTS_EIIA_TYPE_2_HIS"/>
    <property type="match status" value="1"/>
</dbReference>
<dbReference type="InterPro" id="IPR003352">
    <property type="entry name" value="PTS_EIIC"/>
</dbReference>
<evidence type="ECO:0000256" key="12">
    <source>
        <dbReference type="SAM" id="Phobius"/>
    </source>
</evidence>
<keyword evidence="8" id="KW-0598">Phosphotransferase system</keyword>
<dbReference type="Pfam" id="PF00359">
    <property type="entry name" value="PTS_EIIA_2"/>
    <property type="match status" value="1"/>
</dbReference>
<dbReference type="InterPro" id="IPR004715">
    <property type="entry name" value="PTS_IIA_fruc"/>
</dbReference>
<evidence type="ECO:0000256" key="9">
    <source>
        <dbReference type="ARBA" id="ARBA00022692"/>
    </source>
</evidence>
<feature type="domain" description="PTS EIIB type-2" evidence="14">
    <location>
        <begin position="180"/>
        <end position="275"/>
    </location>
</feature>
<feature type="transmembrane region" description="Helical" evidence="12">
    <location>
        <begin position="580"/>
        <end position="602"/>
    </location>
</feature>
<dbReference type="CDD" id="cd05569">
    <property type="entry name" value="PTS_IIB_fructose"/>
    <property type="match status" value="1"/>
</dbReference>
<evidence type="ECO:0000256" key="11">
    <source>
        <dbReference type="ARBA" id="ARBA00023136"/>
    </source>
</evidence>
<evidence type="ECO:0000256" key="4">
    <source>
        <dbReference type="ARBA" id="ARBA00022475"/>
    </source>
</evidence>
<dbReference type="NCBIfam" id="TIGR00848">
    <property type="entry name" value="fruA"/>
    <property type="match status" value="1"/>
</dbReference>
<keyword evidence="11 12" id="KW-0472">Membrane</keyword>
<keyword evidence="10 12" id="KW-1133">Transmembrane helix</keyword>
<protein>
    <submittedName>
        <fullName evidence="16">PTS fructose transporter subunit IIC</fullName>
    </submittedName>
</protein>
<evidence type="ECO:0000259" key="14">
    <source>
        <dbReference type="PROSITE" id="PS51099"/>
    </source>
</evidence>
<evidence type="ECO:0000313" key="17">
    <source>
        <dbReference type="Proteomes" id="UP000265643"/>
    </source>
</evidence>
<feature type="transmembrane region" description="Helical" evidence="12">
    <location>
        <begin position="388"/>
        <end position="421"/>
    </location>
</feature>
<dbReference type="SUPFAM" id="SSF55804">
    <property type="entry name" value="Phoshotransferase/anion transport protein"/>
    <property type="match status" value="1"/>
</dbReference>
<dbReference type="RefSeq" id="WP_119297674.1">
    <property type="nucleotide sequence ID" value="NZ_BHGK01000001.1"/>
</dbReference>
<comment type="subcellular location">
    <subcellularLocation>
        <location evidence="1">Cell inner membrane</location>
        <topology evidence="1">Multi-pass membrane protein</topology>
    </subcellularLocation>
    <subcellularLocation>
        <location evidence="2">Cytoplasm</location>
    </subcellularLocation>
</comment>
<keyword evidence="3" id="KW-0813">Transport</keyword>
<feature type="transmembrane region" description="Helical" evidence="12">
    <location>
        <begin position="614"/>
        <end position="639"/>
    </location>
</feature>
<keyword evidence="9 12" id="KW-0812">Transmembrane</keyword>
<evidence type="ECO:0000259" key="13">
    <source>
        <dbReference type="PROSITE" id="PS51094"/>
    </source>
</evidence>
<feature type="domain" description="PTS EIIC type-2" evidence="15">
    <location>
        <begin position="304"/>
        <end position="644"/>
    </location>
</feature>
<dbReference type="Gene3D" id="3.40.50.2300">
    <property type="match status" value="1"/>
</dbReference>
<evidence type="ECO:0000259" key="15">
    <source>
        <dbReference type="PROSITE" id="PS51104"/>
    </source>
</evidence>
<dbReference type="Pfam" id="PF02302">
    <property type="entry name" value="PTS_IIB"/>
    <property type="match status" value="1"/>
</dbReference>
<dbReference type="PROSITE" id="PS51099">
    <property type="entry name" value="PTS_EIIB_TYPE_2"/>
    <property type="match status" value="1"/>
</dbReference>
<feature type="domain" description="PTS EIIA type-2" evidence="13">
    <location>
        <begin position="5"/>
        <end position="149"/>
    </location>
</feature>
<dbReference type="InterPro" id="IPR003501">
    <property type="entry name" value="PTS_EIIB_2/3"/>
</dbReference>
<dbReference type="InterPro" id="IPR013014">
    <property type="entry name" value="PTS_EIIC_2"/>
</dbReference>
<dbReference type="NCBIfam" id="TIGR01427">
    <property type="entry name" value="PTS_IIC_fructo"/>
    <property type="match status" value="1"/>
</dbReference>